<keyword evidence="2" id="KW-1185">Reference proteome</keyword>
<reference evidence="1 2" key="1">
    <citation type="submission" date="2018-06" db="EMBL/GenBank/DDBJ databases">
        <authorList>
            <consortium name="Pathogen Informatics"/>
            <person name="Doyle S."/>
        </authorList>
    </citation>
    <scope>NUCLEOTIDE SEQUENCE [LARGE SCALE GENOMIC DNA]</scope>
    <source>
        <strain evidence="1 2">NCTC13337</strain>
    </source>
</reference>
<organism evidence="1 2">
    <name type="scientific">Suttonella ornithocola</name>
    <dbReference type="NCBI Taxonomy" id="279832"/>
    <lineage>
        <taxon>Bacteria</taxon>
        <taxon>Pseudomonadati</taxon>
        <taxon>Pseudomonadota</taxon>
        <taxon>Gammaproteobacteria</taxon>
        <taxon>Cardiobacteriales</taxon>
        <taxon>Cardiobacteriaceae</taxon>
        <taxon>Suttonella</taxon>
    </lineage>
</organism>
<proteinExistence type="predicted"/>
<protein>
    <submittedName>
        <fullName evidence="1">Uncharacterized protein</fullName>
    </submittedName>
</protein>
<dbReference type="EMBL" id="UHIC01000001">
    <property type="protein sequence ID" value="SUO96520.1"/>
    <property type="molecule type" value="Genomic_DNA"/>
</dbReference>
<dbReference type="RefSeq" id="WP_072577595.1">
    <property type="nucleotide sequence ID" value="NZ_LWHB01000225.1"/>
</dbReference>
<dbReference type="Proteomes" id="UP000254601">
    <property type="component" value="Unassembled WGS sequence"/>
</dbReference>
<dbReference type="InterPro" id="IPR053738">
    <property type="entry name" value="Lambda_capsid_assembly"/>
</dbReference>
<accession>A0A380MVA2</accession>
<dbReference type="AlphaFoldDB" id="A0A380MVA2"/>
<gene>
    <name evidence="1" type="ORF">NCTC13337_01904</name>
</gene>
<evidence type="ECO:0000313" key="2">
    <source>
        <dbReference type="Proteomes" id="UP000254601"/>
    </source>
</evidence>
<name>A0A380MVA2_9GAMM</name>
<sequence length="85" mass="9457">MHQMLKQRRIVDTVLTNVVLGYNLDQEFSGHFLFPDVKVNSLTGKIVKFGKDAFILINTKTAPGATIGGIELKYSSGVYELNLKN</sequence>
<dbReference type="Gene3D" id="3.90.1690.10">
    <property type="entry name" value="phage-related protein like domain"/>
    <property type="match status" value="1"/>
</dbReference>
<evidence type="ECO:0000313" key="1">
    <source>
        <dbReference type="EMBL" id="SUO96520.1"/>
    </source>
</evidence>
<dbReference type="OrthoDB" id="572526at2"/>